<evidence type="ECO:0000313" key="2">
    <source>
        <dbReference type="Proteomes" id="UP000326994"/>
    </source>
</evidence>
<proteinExistence type="predicted"/>
<dbReference type="EMBL" id="BKCF01000001">
    <property type="protein sequence ID" value="GEQ85425.1"/>
    <property type="molecule type" value="Genomic_DNA"/>
</dbReference>
<keyword evidence="2" id="KW-1185">Reference proteome</keyword>
<name>A0A5J4FZH8_9FLAO</name>
<reference evidence="1 2" key="1">
    <citation type="submission" date="2019-08" db="EMBL/GenBank/DDBJ databases">
        <title>Ulvibacter marinistellae sp. nov., isolated from a starfish, Patiria pectinifera.</title>
        <authorList>
            <person name="Kawano K."/>
            <person name="Ushijima N."/>
            <person name="Kihara M."/>
            <person name="Itoh H."/>
        </authorList>
    </citation>
    <scope>NUCLEOTIDE SEQUENCE [LARGE SCALE GENOMIC DNA]</scope>
    <source>
        <strain evidence="1 2">KK4</strain>
    </source>
</reference>
<organism evidence="1 2">
    <name type="scientific">Patiriisocius marinistellae</name>
    <dbReference type="NCBI Taxonomy" id="2494560"/>
    <lineage>
        <taxon>Bacteria</taxon>
        <taxon>Pseudomonadati</taxon>
        <taxon>Bacteroidota</taxon>
        <taxon>Flavobacteriia</taxon>
        <taxon>Flavobacteriales</taxon>
        <taxon>Flavobacteriaceae</taxon>
        <taxon>Patiriisocius</taxon>
    </lineage>
</organism>
<dbReference type="Proteomes" id="UP000326994">
    <property type="component" value="Unassembled WGS sequence"/>
</dbReference>
<dbReference type="AlphaFoldDB" id="A0A5J4FZH8"/>
<protein>
    <submittedName>
        <fullName evidence="1">Uncharacterized protein</fullName>
    </submittedName>
</protein>
<accession>A0A5J4FZH8</accession>
<sequence>MNLKENDKILKISKSLKKGMIEYIEPGESEYTASDVEKCMILINNFLDKVSKSESKESGMLLVKNVVLDLNNLNENCDYELIETGQREQIAEIIILAGHLKGYNDINEDITEEWRDW</sequence>
<comment type="caution">
    <text evidence="1">The sequence shown here is derived from an EMBL/GenBank/DDBJ whole genome shotgun (WGS) entry which is preliminary data.</text>
</comment>
<gene>
    <name evidence="1" type="ORF">ULMS_09330</name>
</gene>
<evidence type="ECO:0000313" key="1">
    <source>
        <dbReference type="EMBL" id="GEQ85425.1"/>
    </source>
</evidence>